<keyword evidence="2" id="KW-1185">Reference proteome</keyword>
<reference evidence="2" key="1">
    <citation type="submission" date="2017-09" db="EMBL/GenBank/DDBJ databases">
        <authorList>
            <person name="Varghese N."/>
            <person name="Submissions S."/>
        </authorList>
    </citation>
    <scope>NUCLEOTIDE SEQUENCE [LARGE SCALE GENOMIC DNA]</scope>
    <source>
        <strain evidence="2">JKS000234</strain>
    </source>
</reference>
<proteinExistence type="predicted"/>
<dbReference type="EMBL" id="OCMY01000004">
    <property type="protein sequence ID" value="SOD61525.1"/>
    <property type="molecule type" value="Genomic_DNA"/>
</dbReference>
<sequence length="85" mass="9424">MMFDTNVRSTSESYSAAACSPANLVTLRDGENKIWVIQKELIAFIREDKYGKECRVVLSNQEWFSVPMTAESLVTALGLPSLPPA</sequence>
<dbReference type="Proteomes" id="UP000219271">
    <property type="component" value="Unassembled WGS sequence"/>
</dbReference>
<accession>A0A286DS98</accession>
<evidence type="ECO:0000313" key="2">
    <source>
        <dbReference type="Proteomes" id="UP000219271"/>
    </source>
</evidence>
<dbReference type="OrthoDB" id="6638092at2"/>
<organism evidence="1 2">
    <name type="scientific">Candidatus Pantoea floridensis</name>
    <dbReference type="NCBI Taxonomy" id="1938870"/>
    <lineage>
        <taxon>Bacteria</taxon>
        <taxon>Pseudomonadati</taxon>
        <taxon>Pseudomonadota</taxon>
        <taxon>Gammaproteobacteria</taxon>
        <taxon>Enterobacterales</taxon>
        <taxon>Erwiniaceae</taxon>
        <taxon>Pantoea</taxon>
    </lineage>
</organism>
<protein>
    <submittedName>
        <fullName evidence="1">Uncharacterized protein</fullName>
    </submittedName>
</protein>
<dbReference type="AlphaFoldDB" id="A0A286DS98"/>
<name>A0A286DS98_9GAMM</name>
<gene>
    <name evidence="1" type="ORF">SAMN06273570_5180</name>
</gene>
<evidence type="ECO:0000313" key="1">
    <source>
        <dbReference type="EMBL" id="SOD61525.1"/>
    </source>
</evidence>
<dbReference type="RefSeq" id="WP_141400302.1">
    <property type="nucleotide sequence ID" value="NZ_OCMY01000004.1"/>
</dbReference>